<reference evidence="3 4" key="1">
    <citation type="submission" date="2017-10" db="EMBL/GenBank/DDBJ databases">
        <title>Sequencing the genomes of 1000 actinobacteria strains.</title>
        <authorList>
            <person name="Klenk H.-P."/>
        </authorList>
    </citation>
    <scope>NUCLEOTIDE SEQUENCE [LARGE SCALE GENOMIC DNA]</scope>
    <source>
        <strain evidence="3 4">DSM 20688</strain>
    </source>
</reference>
<dbReference type="InterPro" id="IPR025202">
    <property type="entry name" value="PLD-like_dom"/>
</dbReference>
<sequence length="1031" mass="115453">MSMDASLPFGVYESAVTRRLRERMAATNARFATVSGAEEPARDRYIAALSRTIVEHLRTALESTKNEADRLHLINAVAHLIDPDDTIEQELLLHAVYAPTLGEEPHLPPTSLAGSALLTNAGSDQNMASEIRREIHTADQVDLLCAFVKNSGISVIRNELEYLRDKGVPLRVITSTYCGASDATAIRKLTEEFGAQVKVGYESTTTRLHAKAWLFRRNSGFDSAYIGSSNLSRSALIDGVEWNIRATRASTPDIVDRFQKVFDTYWNSKHYTTFTAADTLRLQAALKQASPESSSRSLTLAGLRVEPWPYQEAMLDALTAERSAHGHHRNLLVAATGTGKTVVAALDYRGLAETAGRRPTLLFVAHRTQLLHQARAVFREVLQDPSFGEILAGNHTVEEGRHVFATIQSVHTRLDRFAPDAFDMVIVDEFHHAEARTYRTLLDYVQPRELLGLTATPERADGTNVAEFFDHRVAYELRLWDALALQLVAPMHYYGISDGTDLRDVRWSRTSSAYDVEELSDFYIRMGDKRVRLILSEIEKHIFDVEDMKALGFCVSIAHAEYMAHRFTALGVPAQAVTSANDPESRDRAISALKDGRLKALFTVDLFNEGVDIPEANTLLLLRPTASPTVFLQQLGRGLRLYKDKVCTVLDFIGQQHEEFGFAPRYAALTGRRGKRLTQEIENGFPHLPGGSSIHLDAVTQAQVLGNIKAATKNSLPALRRLVAAEGTTSLTAFLANTHLELEDLYRSKNHDGWTRLLRSASLIDATPTPPNEEFFLNRVRAFLHVNDAERAEAYLRILDPAGLSVSSMSDQDLRFLRMLAVNVWAYQPVATHPQDLDSALRTLREQHTFRDELEQVFAWTTARSRVVPEQMGTTVLSMHADYSRAELTAALREESLKNLLNLPREGVYYLQEQNIDLLFVTLIKNEDDFSETTRYEDVPLSRELFQWESQSQTTLDSATGQRYLHHQELGSHVVLCVRVEKSTALGTAAPFTLLGPVNYVSHRGEKPIRIEWALERRMPAEIFEAGRAAV</sequence>
<dbReference type="CDD" id="cd18032">
    <property type="entry name" value="DEXHc_RE_I_III_res"/>
    <property type="match status" value="1"/>
</dbReference>
<dbReference type="OrthoDB" id="9776021at2"/>
<dbReference type="InterPro" id="IPR021835">
    <property type="entry name" value="DUF3427"/>
</dbReference>
<keyword evidence="3" id="KW-0547">Nucleotide-binding</keyword>
<dbReference type="PANTHER" id="PTHR47396:SF1">
    <property type="entry name" value="ATP-DEPENDENT HELICASE IRC3-RELATED"/>
    <property type="match status" value="1"/>
</dbReference>
<dbReference type="Pfam" id="PF11907">
    <property type="entry name" value="DUF3427"/>
    <property type="match status" value="1"/>
</dbReference>
<organism evidence="3 4">
    <name type="scientific">Corynebacterium renale</name>
    <dbReference type="NCBI Taxonomy" id="1724"/>
    <lineage>
        <taxon>Bacteria</taxon>
        <taxon>Bacillati</taxon>
        <taxon>Actinomycetota</taxon>
        <taxon>Actinomycetes</taxon>
        <taxon>Mycobacteriales</taxon>
        <taxon>Corynebacteriaceae</taxon>
        <taxon>Corynebacterium</taxon>
    </lineage>
</organism>
<dbReference type="Gene3D" id="3.30.870.10">
    <property type="entry name" value="Endonuclease Chain A"/>
    <property type="match status" value="1"/>
</dbReference>
<dbReference type="SUPFAM" id="SSF56024">
    <property type="entry name" value="Phospholipase D/nuclease"/>
    <property type="match status" value="1"/>
</dbReference>
<dbReference type="CDD" id="cd18799">
    <property type="entry name" value="SF2_C_EcoAI-like"/>
    <property type="match status" value="1"/>
</dbReference>
<dbReference type="GO" id="GO:0003677">
    <property type="term" value="F:DNA binding"/>
    <property type="evidence" value="ECO:0007669"/>
    <property type="project" value="InterPro"/>
</dbReference>
<dbReference type="PROSITE" id="PS51194">
    <property type="entry name" value="HELICASE_CTER"/>
    <property type="match status" value="1"/>
</dbReference>
<accession>A0A2A9DNR1</accession>
<keyword evidence="3" id="KW-0378">Hydrolase</keyword>
<dbReference type="AlphaFoldDB" id="A0A2A9DNR1"/>
<keyword evidence="4" id="KW-1185">Reference proteome</keyword>
<evidence type="ECO:0000259" key="1">
    <source>
        <dbReference type="PROSITE" id="PS51192"/>
    </source>
</evidence>
<dbReference type="InterPro" id="IPR001650">
    <property type="entry name" value="Helicase_C-like"/>
</dbReference>
<protein>
    <submittedName>
        <fullName evidence="3">Superfamily II DNA or RNA helicase</fullName>
    </submittedName>
</protein>
<keyword evidence="3" id="KW-0067">ATP-binding</keyword>
<dbReference type="GO" id="GO:0004386">
    <property type="term" value="F:helicase activity"/>
    <property type="evidence" value="ECO:0007669"/>
    <property type="project" value="UniProtKB-KW"/>
</dbReference>
<evidence type="ECO:0000313" key="4">
    <source>
        <dbReference type="Proteomes" id="UP000221653"/>
    </source>
</evidence>
<dbReference type="GO" id="GO:0016787">
    <property type="term" value="F:hydrolase activity"/>
    <property type="evidence" value="ECO:0007669"/>
    <property type="project" value="InterPro"/>
</dbReference>
<dbReference type="Proteomes" id="UP000221653">
    <property type="component" value="Unassembled WGS sequence"/>
</dbReference>
<dbReference type="SMART" id="SM00490">
    <property type="entry name" value="HELICc"/>
    <property type="match status" value="1"/>
</dbReference>
<dbReference type="InterPro" id="IPR027417">
    <property type="entry name" value="P-loop_NTPase"/>
</dbReference>
<dbReference type="Gene3D" id="3.40.50.300">
    <property type="entry name" value="P-loop containing nucleotide triphosphate hydrolases"/>
    <property type="match status" value="2"/>
</dbReference>
<dbReference type="SMART" id="SM00487">
    <property type="entry name" value="DEXDc"/>
    <property type="match status" value="1"/>
</dbReference>
<dbReference type="Pfam" id="PF00271">
    <property type="entry name" value="Helicase_C"/>
    <property type="match status" value="1"/>
</dbReference>
<dbReference type="PANTHER" id="PTHR47396">
    <property type="entry name" value="TYPE I RESTRICTION ENZYME ECOKI R PROTEIN"/>
    <property type="match status" value="1"/>
</dbReference>
<proteinExistence type="predicted"/>
<comment type="caution">
    <text evidence="3">The sequence shown here is derived from an EMBL/GenBank/DDBJ whole genome shotgun (WGS) entry which is preliminary data.</text>
</comment>
<dbReference type="InterPro" id="IPR006935">
    <property type="entry name" value="Helicase/UvrB_N"/>
</dbReference>
<dbReference type="PROSITE" id="PS51192">
    <property type="entry name" value="HELICASE_ATP_BIND_1"/>
    <property type="match status" value="1"/>
</dbReference>
<dbReference type="Pfam" id="PF13091">
    <property type="entry name" value="PLDc_2"/>
    <property type="match status" value="1"/>
</dbReference>
<keyword evidence="3" id="KW-0347">Helicase</keyword>
<dbReference type="RefSeq" id="WP_098388902.1">
    <property type="nucleotide sequence ID" value="NZ_LS483464.1"/>
</dbReference>
<dbReference type="InterPro" id="IPR014001">
    <property type="entry name" value="Helicase_ATP-bd"/>
</dbReference>
<dbReference type="EMBL" id="PDJF01000001">
    <property type="protein sequence ID" value="PFG27815.1"/>
    <property type="molecule type" value="Genomic_DNA"/>
</dbReference>
<dbReference type="InterPro" id="IPR050742">
    <property type="entry name" value="Helicase_Restrict-Modif_Enz"/>
</dbReference>
<dbReference type="GO" id="GO:0005829">
    <property type="term" value="C:cytosol"/>
    <property type="evidence" value="ECO:0007669"/>
    <property type="project" value="TreeGrafter"/>
</dbReference>
<feature type="domain" description="Helicase ATP-binding" evidence="1">
    <location>
        <begin position="321"/>
        <end position="475"/>
    </location>
</feature>
<evidence type="ECO:0000313" key="3">
    <source>
        <dbReference type="EMBL" id="PFG27815.1"/>
    </source>
</evidence>
<gene>
    <name evidence="3" type="ORF">ATK06_0894</name>
</gene>
<dbReference type="SUPFAM" id="SSF52540">
    <property type="entry name" value="P-loop containing nucleoside triphosphate hydrolases"/>
    <property type="match status" value="1"/>
</dbReference>
<feature type="domain" description="Helicase C-terminal" evidence="2">
    <location>
        <begin position="537"/>
        <end position="693"/>
    </location>
</feature>
<name>A0A2A9DNR1_9CORY</name>
<evidence type="ECO:0000259" key="2">
    <source>
        <dbReference type="PROSITE" id="PS51194"/>
    </source>
</evidence>
<dbReference type="Pfam" id="PF04851">
    <property type="entry name" value="ResIII"/>
    <property type="match status" value="1"/>
</dbReference>
<dbReference type="GO" id="GO:0005524">
    <property type="term" value="F:ATP binding"/>
    <property type="evidence" value="ECO:0007669"/>
    <property type="project" value="InterPro"/>
</dbReference>
<dbReference type="STRING" id="1724.GCA_001044175_02514"/>